<proteinExistence type="predicted"/>
<sequence length="395" mass="43781">MAEDISRPSAVERDRRRGSLARRALERMRAVMNTRRSSGSNVDLAAAASNQEERNVIAESVVETGPTACTGAETNDIPGDIIEPRETINGTEAPTAPVATLNSIVVDLSEDDSDEPLLPMRMGRAGLTTEKARSLFAQHGFQYEPRCWQPQQEPPNKIRRVEKPIRLRVHYTCHECRRQFGVQRTCLSCGHQRCRQCSRDPPRKVRELSDNARRSMEEEQARPIAGPSTAPSVVEPVVTPAPPAITAPDMLTGPLDPDQSGEYTTDAQPQEYDFTMYTRPRSAIQTGYKAKARARLHAHSHDTSNVSAGNETPMVHAVQRVYRKPRQRVRYTCETCETLFVTGSRCHECGHERCNTCHREPPKRVSSPPDAQLLEAVAARLAGHEHPPSITAGGG</sequence>
<evidence type="ECO:0000313" key="3">
    <source>
        <dbReference type="Proteomes" id="UP001056384"/>
    </source>
</evidence>
<reference evidence="2" key="1">
    <citation type="submission" date="2022-06" db="EMBL/GenBank/DDBJ databases">
        <title>Complete genome sequences of two strains of the flax pathogen Septoria linicola.</title>
        <authorList>
            <person name="Lapalu N."/>
            <person name="Simon A."/>
            <person name="Demenou B."/>
            <person name="Paumier D."/>
            <person name="Guillot M.-P."/>
            <person name="Gout L."/>
            <person name="Valade R."/>
        </authorList>
    </citation>
    <scope>NUCLEOTIDE SEQUENCE</scope>
    <source>
        <strain evidence="2">SE15195</strain>
    </source>
</reference>
<organism evidence="2 3">
    <name type="scientific">Septoria linicola</name>
    <dbReference type="NCBI Taxonomy" id="215465"/>
    <lineage>
        <taxon>Eukaryota</taxon>
        <taxon>Fungi</taxon>
        <taxon>Dikarya</taxon>
        <taxon>Ascomycota</taxon>
        <taxon>Pezizomycotina</taxon>
        <taxon>Dothideomycetes</taxon>
        <taxon>Dothideomycetidae</taxon>
        <taxon>Mycosphaerellales</taxon>
        <taxon>Mycosphaerellaceae</taxon>
        <taxon>Septoria</taxon>
    </lineage>
</organism>
<feature type="region of interest" description="Disordered" evidence="1">
    <location>
        <begin position="201"/>
        <end position="265"/>
    </location>
</feature>
<feature type="compositionally biased region" description="Basic and acidic residues" evidence="1">
    <location>
        <begin position="201"/>
        <end position="221"/>
    </location>
</feature>
<dbReference type="OrthoDB" id="5370011at2759"/>
<feature type="compositionally biased region" description="Low complexity" evidence="1">
    <location>
        <begin position="227"/>
        <end position="238"/>
    </location>
</feature>
<dbReference type="Proteomes" id="UP001056384">
    <property type="component" value="Chromosome 9"/>
</dbReference>
<name>A0A9Q9AXI0_9PEZI</name>
<evidence type="ECO:0000256" key="1">
    <source>
        <dbReference type="SAM" id="MobiDB-lite"/>
    </source>
</evidence>
<dbReference type="EMBL" id="CP099426">
    <property type="protein sequence ID" value="USW56945.1"/>
    <property type="molecule type" value="Genomic_DNA"/>
</dbReference>
<evidence type="ECO:0000313" key="2">
    <source>
        <dbReference type="EMBL" id="USW56945.1"/>
    </source>
</evidence>
<gene>
    <name evidence="2" type="ORF">Slin15195_G102640</name>
</gene>
<keyword evidence="3" id="KW-1185">Reference proteome</keyword>
<protein>
    <submittedName>
        <fullName evidence="2">Uncharacterized protein</fullName>
    </submittedName>
</protein>
<accession>A0A9Q9AXI0</accession>
<dbReference type="AlphaFoldDB" id="A0A9Q9AXI0"/>